<evidence type="ECO:0000313" key="3">
    <source>
        <dbReference type="Proteomes" id="UP000198618"/>
    </source>
</evidence>
<protein>
    <submittedName>
        <fullName evidence="2">Uncharacterized protein</fullName>
    </submittedName>
</protein>
<dbReference type="STRING" id="930131.SAMN05216389_103200"/>
<keyword evidence="1" id="KW-1133">Transmembrane helix</keyword>
<feature type="transmembrane region" description="Helical" evidence="1">
    <location>
        <begin position="20"/>
        <end position="38"/>
    </location>
</feature>
<evidence type="ECO:0000256" key="1">
    <source>
        <dbReference type="SAM" id="Phobius"/>
    </source>
</evidence>
<dbReference type="Proteomes" id="UP000198618">
    <property type="component" value="Unassembled WGS sequence"/>
</dbReference>
<sequence length="47" mass="5775">MGRNYMNNCNPIKVKSFRKGFMYVLVFPLLLFVVYKKVRRNEEYVRI</sequence>
<organism evidence="2 3">
    <name type="scientific">Oceanobacillus limi</name>
    <dbReference type="NCBI Taxonomy" id="930131"/>
    <lineage>
        <taxon>Bacteria</taxon>
        <taxon>Bacillati</taxon>
        <taxon>Bacillota</taxon>
        <taxon>Bacilli</taxon>
        <taxon>Bacillales</taxon>
        <taxon>Bacillaceae</taxon>
        <taxon>Oceanobacillus</taxon>
    </lineage>
</organism>
<reference evidence="2 3" key="1">
    <citation type="submission" date="2016-10" db="EMBL/GenBank/DDBJ databases">
        <authorList>
            <person name="de Groot N.N."/>
        </authorList>
    </citation>
    <scope>NUCLEOTIDE SEQUENCE [LARGE SCALE GENOMIC DNA]</scope>
    <source>
        <strain evidence="2 3">IBRC-M 10780</strain>
    </source>
</reference>
<evidence type="ECO:0000313" key="2">
    <source>
        <dbReference type="EMBL" id="SES92334.1"/>
    </source>
</evidence>
<accession>A0A1I0ADR7</accession>
<gene>
    <name evidence="2" type="ORF">SAMN05216389_103200</name>
</gene>
<keyword evidence="1" id="KW-0472">Membrane</keyword>
<keyword evidence="3" id="KW-1185">Reference proteome</keyword>
<proteinExistence type="predicted"/>
<dbReference type="EMBL" id="FOHE01000003">
    <property type="protein sequence ID" value="SES92334.1"/>
    <property type="molecule type" value="Genomic_DNA"/>
</dbReference>
<keyword evidence="1" id="KW-0812">Transmembrane</keyword>
<name>A0A1I0ADR7_9BACI</name>
<dbReference type="AlphaFoldDB" id="A0A1I0ADR7"/>